<accession>A0A922DDK9</accession>
<dbReference type="InterPro" id="IPR018108">
    <property type="entry name" value="MCP_transmembrane"/>
</dbReference>
<keyword evidence="5 6" id="KW-0812">Transmembrane</keyword>
<dbReference type="Proteomes" id="UP000811246">
    <property type="component" value="Chromosome 13"/>
</dbReference>
<feature type="signal peptide" evidence="7">
    <location>
        <begin position="1"/>
        <end position="24"/>
    </location>
</feature>
<feature type="repeat" description="Solcar" evidence="5">
    <location>
        <begin position="131"/>
        <end position="183"/>
    </location>
</feature>
<evidence type="ECO:0000256" key="3">
    <source>
        <dbReference type="ARBA" id="ARBA00022737"/>
    </source>
</evidence>
<evidence type="ECO:0000256" key="1">
    <source>
        <dbReference type="ARBA" id="ARBA00006375"/>
    </source>
</evidence>
<organism evidence="8 9">
    <name type="scientific">Carya illinoinensis</name>
    <name type="common">Pecan</name>
    <dbReference type="NCBI Taxonomy" id="32201"/>
    <lineage>
        <taxon>Eukaryota</taxon>
        <taxon>Viridiplantae</taxon>
        <taxon>Streptophyta</taxon>
        <taxon>Embryophyta</taxon>
        <taxon>Tracheophyta</taxon>
        <taxon>Spermatophyta</taxon>
        <taxon>Magnoliopsida</taxon>
        <taxon>eudicotyledons</taxon>
        <taxon>Gunneridae</taxon>
        <taxon>Pentapetalae</taxon>
        <taxon>rosids</taxon>
        <taxon>fabids</taxon>
        <taxon>Fagales</taxon>
        <taxon>Juglandaceae</taxon>
        <taxon>Carya</taxon>
    </lineage>
</organism>
<name>A0A922DDK9_CARIL</name>
<proteinExistence type="inferred from homology"/>
<evidence type="ECO:0000313" key="9">
    <source>
        <dbReference type="Proteomes" id="UP000811246"/>
    </source>
</evidence>
<comment type="caution">
    <text evidence="8">The sequence shown here is derived from an EMBL/GenBank/DDBJ whole genome shotgun (WGS) entry which is preliminary data.</text>
</comment>
<evidence type="ECO:0000313" key="8">
    <source>
        <dbReference type="EMBL" id="KAG6681235.1"/>
    </source>
</evidence>
<dbReference type="GO" id="GO:0016020">
    <property type="term" value="C:membrane"/>
    <property type="evidence" value="ECO:0007669"/>
    <property type="project" value="UniProtKB-UniRule"/>
</dbReference>
<evidence type="ECO:0000256" key="4">
    <source>
        <dbReference type="ARBA" id="ARBA00022989"/>
    </source>
</evidence>
<reference evidence="8" key="1">
    <citation type="submission" date="2021-01" db="EMBL/GenBank/DDBJ databases">
        <authorList>
            <person name="Lovell J.T."/>
            <person name="Bentley N."/>
            <person name="Bhattarai G."/>
            <person name="Jenkins J.W."/>
            <person name="Sreedasyam A."/>
            <person name="Alarcon Y."/>
            <person name="Bock C."/>
            <person name="Boston L."/>
            <person name="Carlson J."/>
            <person name="Cervantes K."/>
            <person name="Clermont K."/>
            <person name="Krom N."/>
            <person name="Kubenka K."/>
            <person name="Mamidi S."/>
            <person name="Mattison C."/>
            <person name="Monteros M."/>
            <person name="Pisani C."/>
            <person name="Plott C."/>
            <person name="Rajasekar S."/>
            <person name="Rhein H.S."/>
            <person name="Rohla C."/>
            <person name="Song M."/>
            <person name="Hilaire R.S."/>
            <person name="Shu S."/>
            <person name="Wells L."/>
            <person name="Wang X."/>
            <person name="Webber J."/>
            <person name="Heerema R.J."/>
            <person name="Klein P."/>
            <person name="Conner P."/>
            <person name="Grauke L."/>
            <person name="Grimwood J."/>
            <person name="Schmutz J."/>
            <person name="Randall J.J."/>
        </authorList>
    </citation>
    <scope>NUCLEOTIDE SEQUENCE</scope>
    <source>
        <tissue evidence="8">Leaf</tissue>
    </source>
</reference>
<evidence type="ECO:0000256" key="6">
    <source>
        <dbReference type="RuleBase" id="RU000488"/>
    </source>
</evidence>
<evidence type="ECO:0000256" key="2">
    <source>
        <dbReference type="ARBA" id="ARBA00022448"/>
    </source>
</evidence>
<gene>
    <name evidence="8" type="ORF">I3842_13G082100</name>
</gene>
<dbReference type="EMBL" id="CM031837">
    <property type="protein sequence ID" value="KAG6681235.1"/>
    <property type="molecule type" value="Genomic_DNA"/>
</dbReference>
<dbReference type="Pfam" id="PF00153">
    <property type="entry name" value="Mito_carr"/>
    <property type="match status" value="2"/>
</dbReference>
<keyword evidence="4" id="KW-1133">Transmembrane helix</keyword>
<protein>
    <submittedName>
        <fullName evidence="8">Uncharacterized protein</fullName>
    </submittedName>
</protein>
<evidence type="ECO:0000256" key="7">
    <source>
        <dbReference type="SAM" id="SignalP"/>
    </source>
</evidence>
<keyword evidence="5" id="KW-0472">Membrane</keyword>
<keyword evidence="2 6" id="KW-0813">Transport</keyword>
<sequence length="183" mass="20224">MEWVYPNICVWWILLLLLLGKRVCQHLERHYSRLQRQCLCGGLNIGLYGPVKTYLVGGGFIGDVPLYHKILAALLTGAIAIAVANPTDLVKVRLQAEGEPPSGVPRCYSGALDAYFNIVRQMILKIPGFVDNVLTQLLAGLGAGFFAVCIGSPVDVVKSRMMGDSTYKNTFDWFIKTLKSEVY</sequence>
<dbReference type="AlphaFoldDB" id="A0A922DDK9"/>
<dbReference type="PANTHER" id="PTHR45618">
    <property type="entry name" value="MITOCHONDRIAL DICARBOXYLATE CARRIER-RELATED"/>
    <property type="match status" value="1"/>
</dbReference>
<keyword evidence="7" id="KW-0732">Signal</keyword>
<comment type="similarity">
    <text evidence="1 6">Belongs to the mitochondrial carrier (TC 2.A.29) family.</text>
</comment>
<dbReference type="InterPro" id="IPR050391">
    <property type="entry name" value="Mito_Metabolite_Transporter"/>
</dbReference>
<dbReference type="PROSITE" id="PS50920">
    <property type="entry name" value="SOLCAR"/>
    <property type="match status" value="1"/>
</dbReference>
<evidence type="ECO:0000256" key="5">
    <source>
        <dbReference type="PROSITE-ProRule" id="PRU00282"/>
    </source>
</evidence>
<keyword evidence="3" id="KW-0677">Repeat</keyword>
<feature type="chain" id="PRO_5037955981" evidence="7">
    <location>
        <begin position="25"/>
        <end position="183"/>
    </location>
</feature>